<evidence type="ECO:0000313" key="2">
    <source>
        <dbReference type="Proteomes" id="UP001218188"/>
    </source>
</evidence>
<dbReference type="EMBL" id="JARJCM010000007">
    <property type="protein sequence ID" value="KAJ7044445.1"/>
    <property type="molecule type" value="Genomic_DNA"/>
</dbReference>
<keyword evidence="2" id="KW-1185">Reference proteome</keyword>
<sequence length="192" mass="19755">MSELLIGGQRESAAKMPPLPPWRQLAAVLAALWRQFGGGTFGTKLAARWRQVCGGGNVGGNVGGSVAVAAKSAAILAALLAAMLAAVHGGSVTCWRHFSRLATAAVSERCTLAAVWRRSDGTYNSACGTSQRARGTVGGGGVMRRQCDRPAAKNAARVAATGGSWRHLGGTGGTFTVPLIGPPRRYKNEAGQ</sequence>
<dbReference type="Proteomes" id="UP001218188">
    <property type="component" value="Unassembled WGS sequence"/>
</dbReference>
<accession>A0AAD6TFY7</accession>
<name>A0AAD6TFY7_9AGAR</name>
<gene>
    <name evidence="1" type="ORF">C8F04DRAFT_1174878</name>
</gene>
<comment type="caution">
    <text evidence="1">The sequence shown here is derived from an EMBL/GenBank/DDBJ whole genome shotgun (WGS) entry which is preliminary data.</text>
</comment>
<evidence type="ECO:0000313" key="1">
    <source>
        <dbReference type="EMBL" id="KAJ7044445.1"/>
    </source>
</evidence>
<reference evidence="1" key="1">
    <citation type="submission" date="2023-03" db="EMBL/GenBank/DDBJ databases">
        <title>Massive genome expansion in bonnet fungi (Mycena s.s.) driven by repeated elements and novel gene families across ecological guilds.</title>
        <authorList>
            <consortium name="Lawrence Berkeley National Laboratory"/>
            <person name="Harder C.B."/>
            <person name="Miyauchi S."/>
            <person name="Viragh M."/>
            <person name="Kuo A."/>
            <person name="Thoen E."/>
            <person name="Andreopoulos B."/>
            <person name="Lu D."/>
            <person name="Skrede I."/>
            <person name="Drula E."/>
            <person name="Henrissat B."/>
            <person name="Morin E."/>
            <person name="Kohler A."/>
            <person name="Barry K."/>
            <person name="LaButti K."/>
            <person name="Morin E."/>
            <person name="Salamov A."/>
            <person name="Lipzen A."/>
            <person name="Mereny Z."/>
            <person name="Hegedus B."/>
            <person name="Baldrian P."/>
            <person name="Stursova M."/>
            <person name="Weitz H."/>
            <person name="Taylor A."/>
            <person name="Grigoriev I.V."/>
            <person name="Nagy L.G."/>
            <person name="Martin F."/>
            <person name="Kauserud H."/>
        </authorList>
    </citation>
    <scope>NUCLEOTIDE SEQUENCE</scope>
    <source>
        <strain evidence="1">CBHHK200</strain>
    </source>
</reference>
<organism evidence="1 2">
    <name type="scientific">Mycena alexandri</name>
    <dbReference type="NCBI Taxonomy" id="1745969"/>
    <lineage>
        <taxon>Eukaryota</taxon>
        <taxon>Fungi</taxon>
        <taxon>Dikarya</taxon>
        <taxon>Basidiomycota</taxon>
        <taxon>Agaricomycotina</taxon>
        <taxon>Agaricomycetes</taxon>
        <taxon>Agaricomycetidae</taxon>
        <taxon>Agaricales</taxon>
        <taxon>Marasmiineae</taxon>
        <taxon>Mycenaceae</taxon>
        <taxon>Mycena</taxon>
    </lineage>
</organism>
<proteinExistence type="predicted"/>
<protein>
    <submittedName>
        <fullName evidence="1">Uncharacterized protein</fullName>
    </submittedName>
</protein>
<dbReference type="AlphaFoldDB" id="A0AAD6TFY7"/>